<dbReference type="Proteomes" id="UP000298595">
    <property type="component" value="Plasmid p3"/>
</dbReference>
<dbReference type="AlphaFoldDB" id="A0A4D8PM52"/>
<dbReference type="KEGG" id="aare:D3093_28390"/>
<name>A0A4D8PM52_9PROT</name>
<evidence type="ECO:0000256" key="1">
    <source>
        <dbReference type="SAM" id="Phobius"/>
    </source>
</evidence>
<sequence>MRTRFLTAARLLASLGATSLGAISLGTVRRDRRGATALMFAAAAVPLLGMVGLAVDYGRAFLVQSRLQTAIDAGALAAGKMLNSSADAQSDIAMFVAANLPPGFLGAAIGTPAVTLDQTNQRVGVSVTATLPTTFLRVLQVNELTISVTNQVQRANAGLELALVLDVTGSMATNNRIGELRSAATDLVNILFGPGSTPPKNLWVSLAPYAAEVNVGKTRTTWLAAGSYDATKWASQGWRGCVLARTQPQDQTDTPPASAPFKPFWYPNNQYTGTNNDNPWTPTNITDDGTYRQTNDMAGPNLGCPPPIMALTNDRSALLARIAGLKPVNRGGTMANQGLQAGWFTLSPKWRGLWGGTTPDTLPLDYGTPDMSKAVVLLTDGNNEWFKYKPQGDYTSYQRLSDGLLGTTDTNQVTMAINNRMLTLCSNMKAAGITLFTITVGDSASSATRTLYESCASPGPNHYFDSPTPADLQTVFRTIAGQLSNLRIIR</sequence>
<keyword evidence="3" id="KW-0614">Plasmid</keyword>
<organism evidence="3 4">
    <name type="scientific">Azospirillum argentinense</name>
    <dbReference type="NCBI Taxonomy" id="2970906"/>
    <lineage>
        <taxon>Bacteria</taxon>
        <taxon>Pseudomonadati</taxon>
        <taxon>Pseudomonadota</taxon>
        <taxon>Alphaproteobacteria</taxon>
        <taxon>Rhodospirillales</taxon>
        <taxon>Azospirillaceae</taxon>
        <taxon>Azospirillum</taxon>
    </lineage>
</organism>
<evidence type="ECO:0000313" key="4">
    <source>
        <dbReference type="Proteomes" id="UP000298595"/>
    </source>
</evidence>
<accession>A0A4D8PM52</accession>
<dbReference type="Gene3D" id="3.40.50.410">
    <property type="entry name" value="von Willebrand factor, type A domain"/>
    <property type="match status" value="1"/>
</dbReference>
<dbReference type="PROSITE" id="PS50234">
    <property type="entry name" value="VWFA"/>
    <property type="match status" value="1"/>
</dbReference>
<keyword evidence="1" id="KW-0472">Membrane</keyword>
<keyword evidence="1" id="KW-0812">Transmembrane</keyword>
<dbReference type="Pfam" id="PF13400">
    <property type="entry name" value="Tad"/>
    <property type="match status" value="1"/>
</dbReference>
<dbReference type="EMBL" id="CP032324">
    <property type="protein sequence ID" value="QCN99176.1"/>
    <property type="molecule type" value="Genomic_DNA"/>
</dbReference>
<evidence type="ECO:0000259" key="2">
    <source>
        <dbReference type="PROSITE" id="PS50234"/>
    </source>
</evidence>
<gene>
    <name evidence="3" type="ORF">D3093_28390</name>
</gene>
<dbReference type="InterPro" id="IPR036465">
    <property type="entry name" value="vWFA_dom_sf"/>
</dbReference>
<dbReference type="SUPFAM" id="SSF53300">
    <property type="entry name" value="vWA-like"/>
    <property type="match status" value="1"/>
</dbReference>
<dbReference type="InterPro" id="IPR002035">
    <property type="entry name" value="VWF_A"/>
</dbReference>
<keyword evidence="1" id="KW-1133">Transmembrane helix</keyword>
<protein>
    <submittedName>
        <fullName evidence="3">Flp pilus assembly protein TadG</fullName>
    </submittedName>
</protein>
<dbReference type="RefSeq" id="WP_137118083.1">
    <property type="nucleotide sequence ID" value="NZ_CP032324.1"/>
</dbReference>
<proteinExistence type="predicted"/>
<geneLocation type="plasmid" evidence="3 4">
    <name>p3</name>
</geneLocation>
<dbReference type="InterPro" id="IPR028087">
    <property type="entry name" value="Tad_N"/>
</dbReference>
<reference evidence="3 4" key="1">
    <citation type="submission" date="2018-09" db="EMBL/GenBank/DDBJ databases">
        <title>Whole genome based analysis of evolution and adaptive divergence in Indian and Brazilian strains of Azospirillum brasilense.</title>
        <authorList>
            <person name="Singh C."/>
            <person name="Tripathi A.K."/>
        </authorList>
    </citation>
    <scope>NUCLEOTIDE SEQUENCE [LARGE SCALE GENOMIC DNA]</scope>
    <source>
        <strain evidence="3 4">MTCC4035</strain>
        <plasmid evidence="3 4">p3</plasmid>
    </source>
</reference>
<feature type="domain" description="VWFA" evidence="2">
    <location>
        <begin position="312"/>
        <end position="479"/>
    </location>
</feature>
<evidence type="ECO:0000313" key="3">
    <source>
        <dbReference type="EMBL" id="QCN99176.1"/>
    </source>
</evidence>
<feature type="transmembrane region" description="Helical" evidence="1">
    <location>
        <begin position="37"/>
        <end position="57"/>
    </location>
</feature>